<reference evidence="2" key="1">
    <citation type="submission" date="2015-10" db="EMBL/GenBank/DDBJ databases">
        <title>Genome of Paenibacillus bovis sp. nov.</title>
        <authorList>
            <person name="Wu Z."/>
            <person name="Gao C."/>
            <person name="Liu Z."/>
            <person name="Zheng H."/>
        </authorList>
    </citation>
    <scope>NUCLEOTIDE SEQUENCE [LARGE SCALE GENOMIC DNA]</scope>
    <source>
        <strain evidence="2">BD3526</strain>
    </source>
</reference>
<keyword evidence="2" id="KW-1185">Reference proteome</keyword>
<evidence type="ECO:0000313" key="2">
    <source>
        <dbReference type="Proteomes" id="UP000078148"/>
    </source>
</evidence>
<dbReference type="AlphaFoldDB" id="A0A172ZGJ2"/>
<evidence type="ECO:0000313" key="1">
    <source>
        <dbReference type="EMBL" id="ANF96718.1"/>
    </source>
</evidence>
<dbReference type="EMBL" id="CP013023">
    <property type="protein sequence ID" value="ANF96718.1"/>
    <property type="molecule type" value="Genomic_DNA"/>
</dbReference>
<protein>
    <submittedName>
        <fullName evidence="1">Uncharacterized protein</fullName>
    </submittedName>
</protein>
<organism evidence="1 2">
    <name type="scientific">Paenibacillus bovis</name>
    <dbReference type="NCBI Taxonomy" id="1616788"/>
    <lineage>
        <taxon>Bacteria</taxon>
        <taxon>Bacillati</taxon>
        <taxon>Bacillota</taxon>
        <taxon>Bacilli</taxon>
        <taxon>Bacillales</taxon>
        <taxon>Paenibacillaceae</taxon>
        <taxon>Paenibacillus</taxon>
    </lineage>
</organism>
<accession>A0A172ZGJ2</accession>
<reference evidence="1 2" key="2">
    <citation type="journal article" date="2016" name="Int. J. Syst. Evol. Microbiol.">
        <title>Paenibacillus bovis sp. nov., isolated from raw yak (Bos grunniens) milk.</title>
        <authorList>
            <person name="Gao C."/>
            <person name="Han J."/>
            <person name="Liu Z."/>
            <person name="Xu X."/>
            <person name="Hang F."/>
            <person name="Wu Z."/>
        </authorList>
    </citation>
    <scope>NUCLEOTIDE SEQUENCE [LARGE SCALE GENOMIC DNA]</scope>
    <source>
        <strain evidence="1 2">BD3526</strain>
    </source>
</reference>
<name>A0A172ZGJ2_9BACL</name>
<dbReference type="RefSeq" id="WP_060534815.1">
    <property type="nucleotide sequence ID" value="NZ_CP013023.1"/>
</dbReference>
<dbReference type="STRING" id="1616788.AR543_12325"/>
<dbReference type="Proteomes" id="UP000078148">
    <property type="component" value="Chromosome"/>
</dbReference>
<dbReference type="OrthoDB" id="2828115at2"/>
<proteinExistence type="predicted"/>
<gene>
    <name evidence="1" type="ORF">AR543_12325</name>
</gene>
<dbReference type="KEGG" id="pbv:AR543_12325"/>
<sequence>MFAFNSFNERTLTLTDKEMFFLAGIMGFDRILGTDNPFSMQNTGALTMNWKQVAVSLLQKGCLSAEQFEALVTQTAPDTHPFTGIYKRGCCLRYQYKTESGKQLYDSHTYFSSDGVIEIRQAEDLPGYYTLRPMGTLTEACSVVMEQMNLNTYPANEMPALTFSGQWFDEYIRNKQSHRNRQLTKQLSEMTGDLEGSRLFAGVLAENRLYAEVQFSYWDEESWQRKGAILLADDDTNWIVRRSNQDQEDWMIAVPADKVHFRQMLLDWVQQPESV</sequence>